<feature type="compositionally biased region" description="Polar residues" evidence="1">
    <location>
        <begin position="57"/>
        <end position="88"/>
    </location>
</feature>
<reference evidence="2 3" key="1">
    <citation type="submission" date="2021-06" db="EMBL/GenBank/DDBJ databases">
        <title>Caerostris extrusa draft genome.</title>
        <authorList>
            <person name="Kono N."/>
            <person name="Arakawa K."/>
        </authorList>
    </citation>
    <scope>NUCLEOTIDE SEQUENCE [LARGE SCALE GENOMIC DNA]</scope>
</reference>
<name>A0AAV4P443_CAEEX</name>
<sequence length="122" mass="13784">MRAIQHTPFTPGCTIAYETFKHNSKLKEHTVLIISIKVLKYTVRICNYPTRRVRDFQASSKSPSQITPRSSPSEASGESIKSNVTSSSDRTRYSIYPGMHLLPHRSNVPVKSVHRGRGLLPY</sequence>
<evidence type="ECO:0000313" key="2">
    <source>
        <dbReference type="EMBL" id="GIX90521.1"/>
    </source>
</evidence>
<evidence type="ECO:0000256" key="1">
    <source>
        <dbReference type="SAM" id="MobiDB-lite"/>
    </source>
</evidence>
<dbReference type="Proteomes" id="UP001054945">
    <property type="component" value="Unassembled WGS sequence"/>
</dbReference>
<keyword evidence="3" id="KW-1185">Reference proteome</keyword>
<organism evidence="2 3">
    <name type="scientific">Caerostris extrusa</name>
    <name type="common">Bark spider</name>
    <name type="synonym">Caerostris bankana</name>
    <dbReference type="NCBI Taxonomy" id="172846"/>
    <lineage>
        <taxon>Eukaryota</taxon>
        <taxon>Metazoa</taxon>
        <taxon>Ecdysozoa</taxon>
        <taxon>Arthropoda</taxon>
        <taxon>Chelicerata</taxon>
        <taxon>Arachnida</taxon>
        <taxon>Araneae</taxon>
        <taxon>Araneomorphae</taxon>
        <taxon>Entelegynae</taxon>
        <taxon>Araneoidea</taxon>
        <taxon>Araneidae</taxon>
        <taxon>Caerostris</taxon>
    </lineage>
</organism>
<evidence type="ECO:0000313" key="3">
    <source>
        <dbReference type="Proteomes" id="UP001054945"/>
    </source>
</evidence>
<comment type="caution">
    <text evidence="2">The sequence shown here is derived from an EMBL/GenBank/DDBJ whole genome shotgun (WGS) entry which is preliminary data.</text>
</comment>
<gene>
    <name evidence="2" type="ORF">CEXT_128101</name>
</gene>
<protein>
    <submittedName>
        <fullName evidence="2">Uncharacterized protein</fullName>
    </submittedName>
</protein>
<accession>A0AAV4P443</accession>
<proteinExistence type="predicted"/>
<dbReference type="EMBL" id="BPLR01003944">
    <property type="protein sequence ID" value="GIX90521.1"/>
    <property type="molecule type" value="Genomic_DNA"/>
</dbReference>
<dbReference type="AlphaFoldDB" id="A0AAV4P443"/>
<feature type="region of interest" description="Disordered" evidence="1">
    <location>
        <begin position="55"/>
        <end position="91"/>
    </location>
</feature>